<dbReference type="AlphaFoldDB" id="A0A834IJI0"/>
<evidence type="ECO:0000313" key="2">
    <source>
        <dbReference type="Proteomes" id="UP000625711"/>
    </source>
</evidence>
<keyword evidence="2" id="KW-1185">Reference proteome</keyword>
<name>A0A834IJI0_RHYFE</name>
<dbReference type="EMBL" id="JAACXV010011006">
    <property type="protein sequence ID" value="KAF7275232.1"/>
    <property type="molecule type" value="Genomic_DNA"/>
</dbReference>
<evidence type="ECO:0000313" key="1">
    <source>
        <dbReference type="EMBL" id="KAF7275232.1"/>
    </source>
</evidence>
<feature type="non-terminal residue" evidence="1">
    <location>
        <position position="1"/>
    </location>
</feature>
<comment type="caution">
    <text evidence="1">The sequence shown here is derived from an EMBL/GenBank/DDBJ whole genome shotgun (WGS) entry which is preliminary data.</text>
</comment>
<dbReference type="Proteomes" id="UP000625711">
    <property type="component" value="Unassembled WGS sequence"/>
</dbReference>
<organism evidence="1 2">
    <name type="scientific">Rhynchophorus ferrugineus</name>
    <name type="common">Red palm weevil</name>
    <name type="synonym">Curculio ferrugineus</name>
    <dbReference type="NCBI Taxonomy" id="354439"/>
    <lineage>
        <taxon>Eukaryota</taxon>
        <taxon>Metazoa</taxon>
        <taxon>Ecdysozoa</taxon>
        <taxon>Arthropoda</taxon>
        <taxon>Hexapoda</taxon>
        <taxon>Insecta</taxon>
        <taxon>Pterygota</taxon>
        <taxon>Neoptera</taxon>
        <taxon>Endopterygota</taxon>
        <taxon>Coleoptera</taxon>
        <taxon>Polyphaga</taxon>
        <taxon>Cucujiformia</taxon>
        <taxon>Curculionidae</taxon>
        <taxon>Dryophthorinae</taxon>
        <taxon>Rhynchophorus</taxon>
    </lineage>
</organism>
<protein>
    <submittedName>
        <fullName evidence="1">Uncharacterized protein</fullName>
    </submittedName>
</protein>
<proteinExistence type="predicted"/>
<reference evidence="1" key="1">
    <citation type="submission" date="2020-08" db="EMBL/GenBank/DDBJ databases">
        <title>Genome sequencing and assembly of the red palm weevil Rhynchophorus ferrugineus.</title>
        <authorList>
            <person name="Dias G.B."/>
            <person name="Bergman C.M."/>
            <person name="Manee M."/>
        </authorList>
    </citation>
    <scope>NUCLEOTIDE SEQUENCE</scope>
    <source>
        <strain evidence="1">AA-2017</strain>
        <tissue evidence="1">Whole larva</tissue>
    </source>
</reference>
<sequence length="67" mass="7278">DYSQLNFLKLGVGTVTDPQNSIVFVSSCLMKKKNGTSTRNVTLPDFVRKTDVAAAASVPFSFISTYT</sequence>
<accession>A0A834IJI0</accession>
<gene>
    <name evidence="1" type="ORF">GWI33_012056</name>
</gene>